<sequence>MATTRRRFTPNQKALIVSRLLEEQSRLSELAKEHRISPVVLNRWKNHATRNLHKLFENERRLENRLKNAYEQQISELREETDKLRQQLDWLKQTTIAKLSKEDRNEFVSKAESGVPIRTQTALLGLSRSTLYYRMNHPTARKPQTEERVDIGEAHSLPLSLFSGVSLEPARLNREKEWSKLKMMHGLMDVFGGYH</sequence>
<protein>
    <submittedName>
        <fullName evidence="2">Transposase</fullName>
    </submittedName>
</protein>
<proteinExistence type="predicted"/>
<accession>A0ABV8SC71</accession>
<keyword evidence="3" id="KW-1185">Reference proteome</keyword>
<evidence type="ECO:0000256" key="1">
    <source>
        <dbReference type="SAM" id="Coils"/>
    </source>
</evidence>
<reference evidence="3" key="1">
    <citation type="journal article" date="2019" name="Int. J. Syst. Evol. Microbiol.">
        <title>The Global Catalogue of Microorganisms (GCM) 10K type strain sequencing project: providing services to taxonomists for standard genome sequencing and annotation.</title>
        <authorList>
            <consortium name="The Broad Institute Genomics Platform"/>
            <consortium name="The Broad Institute Genome Sequencing Center for Infectious Disease"/>
            <person name="Wu L."/>
            <person name="Ma J."/>
        </authorList>
    </citation>
    <scope>NUCLEOTIDE SEQUENCE [LARGE SCALE GENOMIC DNA]</scope>
    <source>
        <strain evidence="3">CGMCC 4.1641</strain>
    </source>
</reference>
<dbReference type="Pfam" id="PF01527">
    <property type="entry name" value="HTH_Tnp_1"/>
    <property type="match status" value="1"/>
</dbReference>
<dbReference type="RefSeq" id="WP_204603560.1">
    <property type="nucleotide sequence ID" value="NZ_JBHSED010000035.1"/>
</dbReference>
<evidence type="ECO:0000313" key="2">
    <source>
        <dbReference type="EMBL" id="MFC4304987.1"/>
    </source>
</evidence>
<feature type="coiled-coil region" evidence="1">
    <location>
        <begin position="45"/>
        <end position="94"/>
    </location>
</feature>
<organism evidence="2 3">
    <name type="scientific">Cohnella boryungensis</name>
    <dbReference type="NCBI Taxonomy" id="768479"/>
    <lineage>
        <taxon>Bacteria</taxon>
        <taxon>Bacillati</taxon>
        <taxon>Bacillota</taxon>
        <taxon>Bacilli</taxon>
        <taxon>Bacillales</taxon>
        <taxon>Paenibacillaceae</taxon>
        <taxon>Cohnella</taxon>
    </lineage>
</organism>
<evidence type="ECO:0000313" key="3">
    <source>
        <dbReference type="Proteomes" id="UP001595755"/>
    </source>
</evidence>
<comment type="caution">
    <text evidence="2">The sequence shown here is derived from an EMBL/GenBank/DDBJ whole genome shotgun (WGS) entry which is preliminary data.</text>
</comment>
<dbReference type="SUPFAM" id="SSF46689">
    <property type="entry name" value="Homeodomain-like"/>
    <property type="match status" value="1"/>
</dbReference>
<name>A0ABV8SC71_9BACL</name>
<dbReference type="InterPro" id="IPR009057">
    <property type="entry name" value="Homeodomain-like_sf"/>
</dbReference>
<gene>
    <name evidence="2" type="ORF">ACFO1S_16265</name>
</gene>
<dbReference type="InterPro" id="IPR002514">
    <property type="entry name" value="Transposase_8"/>
</dbReference>
<dbReference type="Proteomes" id="UP001595755">
    <property type="component" value="Unassembled WGS sequence"/>
</dbReference>
<keyword evidence="1" id="KW-0175">Coiled coil</keyword>
<dbReference type="EMBL" id="JBHSED010000035">
    <property type="protein sequence ID" value="MFC4304987.1"/>
    <property type="molecule type" value="Genomic_DNA"/>
</dbReference>